<dbReference type="EMBL" id="FODF01000002">
    <property type="protein sequence ID" value="SEN34609.1"/>
    <property type="molecule type" value="Genomic_DNA"/>
</dbReference>
<feature type="binding site" evidence="11">
    <location>
        <begin position="24"/>
        <end position="31"/>
    </location>
    <ligand>
        <name>ATP</name>
        <dbReference type="ChEBI" id="CHEBI:30616"/>
    </ligand>
</feature>
<evidence type="ECO:0000256" key="10">
    <source>
        <dbReference type="ARBA" id="ARBA00048988"/>
    </source>
</evidence>
<name>A0A1H8FSI9_9FIRM</name>
<gene>
    <name evidence="13" type="ORF">SAMN05216454_102230</name>
</gene>
<comment type="similarity">
    <text evidence="1">Belongs to the helicase family. UvrD subfamily.</text>
</comment>
<accession>A0A1H8FSI9</accession>
<dbReference type="Pfam" id="PF13361">
    <property type="entry name" value="UvrD_C"/>
    <property type="match status" value="1"/>
</dbReference>
<dbReference type="GO" id="GO:0005524">
    <property type="term" value="F:ATP binding"/>
    <property type="evidence" value="ECO:0007669"/>
    <property type="project" value="UniProtKB-UniRule"/>
</dbReference>
<dbReference type="GO" id="GO:0003677">
    <property type="term" value="F:DNA binding"/>
    <property type="evidence" value="ECO:0007669"/>
    <property type="project" value="UniProtKB-KW"/>
</dbReference>
<dbReference type="EC" id="5.6.2.4" evidence="9"/>
<evidence type="ECO:0000256" key="7">
    <source>
        <dbReference type="ARBA" id="ARBA00023235"/>
    </source>
</evidence>
<dbReference type="PANTHER" id="PTHR11070">
    <property type="entry name" value="UVRD / RECB / PCRA DNA HELICASE FAMILY MEMBER"/>
    <property type="match status" value="1"/>
</dbReference>
<dbReference type="InterPro" id="IPR013986">
    <property type="entry name" value="DExx_box_DNA_helicase_dom_sf"/>
</dbReference>
<reference evidence="13 14" key="1">
    <citation type="submission" date="2016-10" db="EMBL/GenBank/DDBJ databases">
        <authorList>
            <person name="de Groot N.N."/>
        </authorList>
    </citation>
    <scope>NUCLEOTIDE SEQUENCE [LARGE SCALE GENOMIC DNA]</scope>
    <source>
        <strain evidence="13 14">Calf135</strain>
    </source>
</reference>
<dbReference type="GO" id="GO:0005829">
    <property type="term" value="C:cytosol"/>
    <property type="evidence" value="ECO:0007669"/>
    <property type="project" value="TreeGrafter"/>
</dbReference>
<comment type="catalytic activity">
    <reaction evidence="10">
        <text>ATP + H2O = ADP + phosphate + H(+)</text>
        <dbReference type="Rhea" id="RHEA:13065"/>
        <dbReference type="ChEBI" id="CHEBI:15377"/>
        <dbReference type="ChEBI" id="CHEBI:15378"/>
        <dbReference type="ChEBI" id="CHEBI:30616"/>
        <dbReference type="ChEBI" id="CHEBI:43474"/>
        <dbReference type="ChEBI" id="CHEBI:456216"/>
        <dbReference type="EC" id="5.6.2.4"/>
    </reaction>
</comment>
<keyword evidence="14" id="KW-1185">Reference proteome</keyword>
<keyword evidence="3 11" id="KW-0378">Hydrolase</keyword>
<evidence type="ECO:0000256" key="4">
    <source>
        <dbReference type="ARBA" id="ARBA00022806"/>
    </source>
</evidence>
<keyword evidence="4 11" id="KW-0347">Helicase</keyword>
<evidence type="ECO:0000256" key="11">
    <source>
        <dbReference type="PROSITE-ProRule" id="PRU00560"/>
    </source>
</evidence>
<keyword evidence="2 11" id="KW-0547">Nucleotide-binding</keyword>
<dbReference type="Pfam" id="PF00580">
    <property type="entry name" value="UvrD-helicase"/>
    <property type="match status" value="1"/>
</dbReference>
<evidence type="ECO:0000256" key="8">
    <source>
        <dbReference type="ARBA" id="ARBA00034617"/>
    </source>
</evidence>
<dbReference type="Gene3D" id="1.10.10.160">
    <property type="match status" value="1"/>
</dbReference>
<evidence type="ECO:0000259" key="12">
    <source>
        <dbReference type="PROSITE" id="PS51198"/>
    </source>
</evidence>
<evidence type="ECO:0000256" key="5">
    <source>
        <dbReference type="ARBA" id="ARBA00022840"/>
    </source>
</evidence>
<evidence type="ECO:0000313" key="13">
    <source>
        <dbReference type="EMBL" id="SEN34609.1"/>
    </source>
</evidence>
<evidence type="ECO:0000256" key="1">
    <source>
        <dbReference type="ARBA" id="ARBA00009922"/>
    </source>
</evidence>
<proteinExistence type="inferred from homology"/>
<dbReference type="AlphaFoldDB" id="A0A1H8FSI9"/>
<protein>
    <recommendedName>
        <fullName evidence="9">DNA 3'-5' helicase</fullName>
        <ecNumber evidence="9">5.6.2.4</ecNumber>
    </recommendedName>
</protein>
<dbReference type="InterPro" id="IPR014016">
    <property type="entry name" value="UvrD-like_ATP-bd"/>
</dbReference>
<feature type="domain" description="UvrD-like helicase ATP-binding" evidence="12">
    <location>
        <begin position="3"/>
        <end position="339"/>
    </location>
</feature>
<organism evidence="13 14">
    <name type="scientific">Peptostreptococcus russellii</name>
    <dbReference type="NCBI Taxonomy" id="215200"/>
    <lineage>
        <taxon>Bacteria</taxon>
        <taxon>Bacillati</taxon>
        <taxon>Bacillota</taxon>
        <taxon>Clostridia</taxon>
        <taxon>Peptostreptococcales</taxon>
        <taxon>Peptostreptococcaceae</taxon>
        <taxon>Peptostreptococcus</taxon>
    </lineage>
</organism>
<dbReference type="RefSeq" id="WP_091974305.1">
    <property type="nucleotide sequence ID" value="NZ_FODF01000002.1"/>
</dbReference>
<dbReference type="InterPro" id="IPR027417">
    <property type="entry name" value="P-loop_NTPase"/>
</dbReference>
<dbReference type="SUPFAM" id="SSF52540">
    <property type="entry name" value="P-loop containing nucleoside triphosphate hydrolases"/>
    <property type="match status" value="1"/>
</dbReference>
<evidence type="ECO:0000313" key="14">
    <source>
        <dbReference type="Proteomes" id="UP000199512"/>
    </source>
</evidence>
<evidence type="ECO:0000256" key="3">
    <source>
        <dbReference type="ARBA" id="ARBA00022801"/>
    </source>
</evidence>
<keyword evidence="5 11" id="KW-0067">ATP-binding</keyword>
<comment type="catalytic activity">
    <reaction evidence="8">
        <text>Couples ATP hydrolysis with the unwinding of duplex DNA by translocating in the 3'-5' direction.</text>
        <dbReference type="EC" id="5.6.2.4"/>
    </reaction>
</comment>
<dbReference type="STRING" id="215200.SAMN05216454_102230"/>
<dbReference type="InterPro" id="IPR014017">
    <property type="entry name" value="DNA_helicase_UvrD-like_C"/>
</dbReference>
<dbReference type="InterPro" id="IPR000212">
    <property type="entry name" value="DNA_helicase_UvrD/REP"/>
</dbReference>
<dbReference type="OrthoDB" id="9765670at2"/>
<evidence type="ECO:0000256" key="2">
    <source>
        <dbReference type="ARBA" id="ARBA00022741"/>
    </source>
</evidence>
<keyword evidence="6" id="KW-0238">DNA-binding</keyword>
<dbReference type="Gene3D" id="3.40.50.300">
    <property type="entry name" value="P-loop containing nucleotide triphosphate hydrolases"/>
    <property type="match status" value="4"/>
</dbReference>
<dbReference type="GO" id="GO:0016887">
    <property type="term" value="F:ATP hydrolysis activity"/>
    <property type="evidence" value="ECO:0007669"/>
    <property type="project" value="RHEA"/>
</dbReference>
<dbReference type="PANTHER" id="PTHR11070:SF2">
    <property type="entry name" value="ATP-DEPENDENT DNA HELICASE SRS2"/>
    <property type="match status" value="1"/>
</dbReference>
<evidence type="ECO:0000256" key="9">
    <source>
        <dbReference type="ARBA" id="ARBA00034808"/>
    </source>
</evidence>
<dbReference type="PROSITE" id="PS51198">
    <property type="entry name" value="UVRD_HELICASE_ATP_BIND"/>
    <property type="match status" value="1"/>
</dbReference>
<sequence length="822" mass="96100">MKIVYREDQKEIMEYRSGTMGIQAVPGAGKTFIITNLAAKLLENMVKNEEGGKILVLTYMNSAVNNFRSRIKQIVEDKNIPKSKFEVMTIHSLAMSIIKENTEIAFINEEFEIIDDYKKEILLNNAIDRYRAEMKEKRPSAKDPVMSFLDGKNIKKDTDSKWEREFRQIVSSAIKLLKYAELDSDTLEKLVEKRNEKYKIEKDIVKRQDYRGIMSVISPIYSYYQEEMRNNSYLDYDDILLMAYNILVENEDIAEAYQKKYRYVFEDECQDSNLIQGKIIELIAANKNNRKKSNKNLVRVGDVNQSITGTFAGADPQHFINFCKNADYSYKMDMASRSSKDIIDLANELVSMVNKDKRDAYYNSLEKLYIREVKKGAGYKENPNIDNYEVFYKKAYSDAENINSIVDEIKAIKKEHKEYSIGVLSFANYKIEELAETLELNNIEFDHLGSSTNERKKIINDLKAGVDFLIEPSNEENFKKFIIEAFIIRRSSQVNSTENKHEKIVKARQRLFAEEVDAFEEIEYSKIEEVDGSEIAEIENYFKNVDVEKWIYNDEYYRNFAEEPSEEDSLDAVIKKKLSKIDIIKHKFNMDKIREKLRRISMASQINPADTIKAIADEIDTSHEERMLISYILFYIENLVNFENADLERVSIALDKKYSRIFDAAIDTIYDLGEKEPEASSVTLATLHKSKGMEWDAVIIFGLNTNNFPSSYKDYFRSEIKYLKDGYKYPEADINRDIDYFKNNKLMKKEAYEMKVKKDIIDERVRLLYVGITRAKKRLFLLHGMNETNKVTGYVYKKKASVFFTELAKFIDEKSSLRKIEK</sequence>
<evidence type="ECO:0000256" key="6">
    <source>
        <dbReference type="ARBA" id="ARBA00023125"/>
    </source>
</evidence>
<dbReference type="GO" id="GO:0043138">
    <property type="term" value="F:3'-5' DNA helicase activity"/>
    <property type="evidence" value="ECO:0007669"/>
    <property type="project" value="UniProtKB-EC"/>
</dbReference>
<keyword evidence="7" id="KW-0413">Isomerase</keyword>
<dbReference type="Proteomes" id="UP000199512">
    <property type="component" value="Unassembled WGS sequence"/>
</dbReference>
<dbReference type="GO" id="GO:0000725">
    <property type="term" value="P:recombinational repair"/>
    <property type="evidence" value="ECO:0007669"/>
    <property type="project" value="TreeGrafter"/>
</dbReference>